<protein>
    <submittedName>
        <fullName evidence="6">Uncharacterized protein LOC114241776 isoform X1</fullName>
    </submittedName>
</protein>
<reference evidence="6" key="1">
    <citation type="submission" date="2025-08" db="UniProtKB">
        <authorList>
            <consortium name="RefSeq"/>
        </authorList>
    </citation>
    <scope>IDENTIFICATION</scope>
    <source>
        <tissue evidence="6">Silk gland</tissue>
    </source>
</reference>
<sequence>MSKSICIVLLSFYILFNFPASIQGYRHFIDLETDGVETIFATENENVNIECKTDVPMAYCGFVHPSGKRYSFSGTTLSAGHCFKNITVTPEDDGEWRCHSGGHETGVEIIKTIELRVVNEVTALWKNVTVLHAKSVSLVCLTTKRLTPLSYCRFEPPKGRPFNIAEDVTPDNAILGRFYFPTNMSLDRGDCAVTINNVKYDDYGTWTCGAGLDDGNEHTDTINVKVKGIYTMSFAAAAGITIVCIVIIALIGFLAWKRREFLGSTPRPTPEPAHELEPLQGHSTRRGDVDVPEVRVVPPSEASSSQST</sequence>
<feature type="transmembrane region" description="Helical" evidence="2">
    <location>
        <begin position="229"/>
        <end position="256"/>
    </location>
</feature>
<feature type="region of interest" description="Disordered" evidence="1">
    <location>
        <begin position="265"/>
        <end position="308"/>
    </location>
</feature>
<accession>A0A6J2JG44</accession>
<dbReference type="OrthoDB" id="7445595at2759"/>
<dbReference type="SMART" id="SM00409">
    <property type="entry name" value="IG"/>
    <property type="match status" value="2"/>
</dbReference>
<gene>
    <name evidence="6" type="primary">LOC114241776</name>
</gene>
<proteinExistence type="predicted"/>
<evidence type="ECO:0000313" key="5">
    <source>
        <dbReference type="Proteomes" id="UP000504629"/>
    </source>
</evidence>
<keyword evidence="2" id="KW-0812">Transmembrane</keyword>
<feature type="domain" description="Immunoglobulin" evidence="4">
    <location>
        <begin position="125"/>
        <end position="227"/>
    </location>
</feature>
<evidence type="ECO:0000313" key="6">
    <source>
        <dbReference type="RefSeq" id="XP_028028540.1"/>
    </source>
</evidence>
<keyword evidence="2" id="KW-0472">Membrane</keyword>
<name>A0A6J2JG44_BOMMA</name>
<dbReference type="KEGG" id="bman:114241776"/>
<dbReference type="AlphaFoldDB" id="A0A6J2JG44"/>
<keyword evidence="5" id="KW-1185">Reference proteome</keyword>
<dbReference type="GeneID" id="114241776"/>
<dbReference type="RefSeq" id="XP_028028540.1">
    <property type="nucleotide sequence ID" value="XM_028172739.1"/>
</dbReference>
<keyword evidence="3" id="KW-0732">Signal</keyword>
<evidence type="ECO:0000256" key="2">
    <source>
        <dbReference type="SAM" id="Phobius"/>
    </source>
</evidence>
<feature type="chain" id="PRO_5027032295" evidence="3">
    <location>
        <begin position="25"/>
        <end position="308"/>
    </location>
</feature>
<dbReference type="Gene3D" id="2.60.40.10">
    <property type="entry name" value="Immunoglobulins"/>
    <property type="match status" value="1"/>
</dbReference>
<dbReference type="SUPFAM" id="SSF48726">
    <property type="entry name" value="Immunoglobulin"/>
    <property type="match status" value="1"/>
</dbReference>
<dbReference type="Proteomes" id="UP000504629">
    <property type="component" value="Unplaced"/>
</dbReference>
<feature type="domain" description="Immunoglobulin" evidence="4">
    <location>
        <begin position="36"/>
        <end position="118"/>
    </location>
</feature>
<dbReference type="InterPro" id="IPR013783">
    <property type="entry name" value="Ig-like_fold"/>
</dbReference>
<evidence type="ECO:0000256" key="3">
    <source>
        <dbReference type="SAM" id="SignalP"/>
    </source>
</evidence>
<evidence type="ECO:0000256" key="1">
    <source>
        <dbReference type="SAM" id="MobiDB-lite"/>
    </source>
</evidence>
<evidence type="ECO:0000259" key="4">
    <source>
        <dbReference type="SMART" id="SM00409"/>
    </source>
</evidence>
<dbReference type="InterPro" id="IPR003599">
    <property type="entry name" value="Ig_sub"/>
</dbReference>
<organism evidence="5 6">
    <name type="scientific">Bombyx mandarina</name>
    <name type="common">Wild silk moth</name>
    <name type="synonym">Wild silkworm</name>
    <dbReference type="NCBI Taxonomy" id="7092"/>
    <lineage>
        <taxon>Eukaryota</taxon>
        <taxon>Metazoa</taxon>
        <taxon>Ecdysozoa</taxon>
        <taxon>Arthropoda</taxon>
        <taxon>Hexapoda</taxon>
        <taxon>Insecta</taxon>
        <taxon>Pterygota</taxon>
        <taxon>Neoptera</taxon>
        <taxon>Endopterygota</taxon>
        <taxon>Lepidoptera</taxon>
        <taxon>Glossata</taxon>
        <taxon>Ditrysia</taxon>
        <taxon>Bombycoidea</taxon>
        <taxon>Bombycidae</taxon>
        <taxon>Bombycinae</taxon>
        <taxon>Bombyx</taxon>
    </lineage>
</organism>
<dbReference type="InterPro" id="IPR036179">
    <property type="entry name" value="Ig-like_dom_sf"/>
</dbReference>
<keyword evidence="2" id="KW-1133">Transmembrane helix</keyword>
<feature type="signal peptide" evidence="3">
    <location>
        <begin position="1"/>
        <end position="24"/>
    </location>
</feature>